<evidence type="ECO:0000313" key="2">
    <source>
        <dbReference type="EMBL" id="CAJ2512674.1"/>
    </source>
</evidence>
<proteinExistence type="predicted"/>
<accession>A0AAI8VXS4</accession>
<reference evidence="2" key="1">
    <citation type="submission" date="2023-10" db="EMBL/GenBank/DDBJ databases">
        <authorList>
            <person name="Hackl T."/>
        </authorList>
    </citation>
    <scope>NUCLEOTIDE SEQUENCE</scope>
</reference>
<evidence type="ECO:0000313" key="3">
    <source>
        <dbReference type="Proteomes" id="UP001295740"/>
    </source>
</evidence>
<dbReference type="EMBL" id="CAUWAG010000020">
    <property type="protein sequence ID" value="CAJ2512674.1"/>
    <property type="molecule type" value="Genomic_DNA"/>
</dbReference>
<dbReference type="Proteomes" id="UP001295740">
    <property type="component" value="Unassembled WGS sequence"/>
</dbReference>
<protein>
    <submittedName>
        <fullName evidence="2">Uu.00g007930.m01.CDS01</fullName>
    </submittedName>
</protein>
<comment type="caution">
    <text evidence="2">The sequence shown here is derived from an EMBL/GenBank/DDBJ whole genome shotgun (WGS) entry which is preliminary data.</text>
</comment>
<sequence>MVAVNESMLAFNDSISQSLSKIEQNSKKNVLDHLQRKDDEIAASKAAEEQERRKNFTAQAEINKLKVLLQVEQKKLGATMQDKVVTKLQQEVDRLKEESKSNANVKQQMTDLQQEITALKTNNGTLKRKLADISAYDAEMKRLTKRRRELIDESTKTGAEGS</sequence>
<keyword evidence="3" id="KW-1185">Reference proteome</keyword>
<feature type="coiled-coil region" evidence="1">
    <location>
        <begin position="78"/>
        <end position="153"/>
    </location>
</feature>
<keyword evidence="1" id="KW-0175">Coiled coil</keyword>
<gene>
    <name evidence="2" type="ORF">KHLLAP_LOCUS13142</name>
</gene>
<dbReference type="AlphaFoldDB" id="A0AAI8VXS4"/>
<organism evidence="2 3">
    <name type="scientific">Anthostomella pinea</name>
    <dbReference type="NCBI Taxonomy" id="933095"/>
    <lineage>
        <taxon>Eukaryota</taxon>
        <taxon>Fungi</taxon>
        <taxon>Dikarya</taxon>
        <taxon>Ascomycota</taxon>
        <taxon>Pezizomycotina</taxon>
        <taxon>Sordariomycetes</taxon>
        <taxon>Xylariomycetidae</taxon>
        <taxon>Xylariales</taxon>
        <taxon>Xylariaceae</taxon>
        <taxon>Anthostomella</taxon>
    </lineage>
</organism>
<name>A0AAI8VXS4_9PEZI</name>
<evidence type="ECO:0000256" key="1">
    <source>
        <dbReference type="SAM" id="Coils"/>
    </source>
</evidence>